<proteinExistence type="predicted"/>
<evidence type="ECO:0000313" key="2">
    <source>
        <dbReference type="Proteomes" id="UP000663419"/>
    </source>
</evidence>
<dbReference type="AlphaFoldDB" id="A0A8A1LV67"/>
<name>A0A8A1LV67_AJEC8</name>
<reference evidence="1" key="1">
    <citation type="submission" date="2021-01" db="EMBL/GenBank/DDBJ databases">
        <title>Chromosome-level genome assembly of a human fungal pathogen reveals clustering of transcriptionally co-regulated genes.</title>
        <authorList>
            <person name="Voorhies M."/>
            <person name="Cohen S."/>
            <person name="Shea T.P."/>
            <person name="Petrus S."/>
            <person name="Munoz J.F."/>
            <person name="Poplawski S."/>
            <person name="Goldman W.E."/>
            <person name="Michael T."/>
            <person name="Cuomo C.A."/>
            <person name="Sil A."/>
            <person name="Beyhan S."/>
        </authorList>
    </citation>
    <scope>NUCLEOTIDE SEQUENCE</scope>
    <source>
        <strain evidence="1">H88</strain>
    </source>
</reference>
<dbReference type="VEuPathDB" id="FungiDB:I7I53_12105"/>
<evidence type="ECO:0000313" key="1">
    <source>
        <dbReference type="EMBL" id="QSS57809.1"/>
    </source>
</evidence>
<gene>
    <name evidence="1" type="ORF">I7I53_12105</name>
</gene>
<dbReference type="Proteomes" id="UP000663419">
    <property type="component" value="Chromosome 6"/>
</dbReference>
<sequence>MDVSFNSARTESKESCIQGNLASKIVMSHLSPVIYYGSMVSMDMYVCVAQTNVSAQLEICLHRLRPSIQSSSRVGISNHSPMIREEDTIVELVG</sequence>
<organism evidence="1 2">
    <name type="scientific">Ajellomyces capsulatus (strain H88)</name>
    <name type="common">Darling's disease fungus</name>
    <name type="synonym">Histoplasma capsulatum</name>
    <dbReference type="NCBI Taxonomy" id="544711"/>
    <lineage>
        <taxon>Eukaryota</taxon>
        <taxon>Fungi</taxon>
        <taxon>Dikarya</taxon>
        <taxon>Ascomycota</taxon>
        <taxon>Pezizomycotina</taxon>
        <taxon>Eurotiomycetes</taxon>
        <taxon>Eurotiomycetidae</taxon>
        <taxon>Onygenales</taxon>
        <taxon>Ajellomycetaceae</taxon>
        <taxon>Histoplasma</taxon>
    </lineage>
</organism>
<protein>
    <submittedName>
        <fullName evidence="1">Uncharacterized protein</fullName>
    </submittedName>
</protein>
<dbReference type="EMBL" id="CP069107">
    <property type="protein sequence ID" value="QSS57809.1"/>
    <property type="molecule type" value="Genomic_DNA"/>
</dbReference>
<accession>A0A8A1LV67</accession>